<name>A0A317U1B4_9GAMM</name>
<evidence type="ECO:0000313" key="3">
    <source>
        <dbReference type="Proteomes" id="UP000247152"/>
    </source>
</evidence>
<protein>
    <submittedName>
        <fullName evidence="1">Uncharacterized protein</fullName>
    </submittedName>
</protein>
<dbReference type="RefSeq" id="WP_110143875.1">
    <property type="nucleotide sequence ID" value="NZ_QHJG01000038.1"/>
</dbReference>
<reference evidence="1 3" key="1">
    <citation type="submission" date="2018-05" db="EMBL/GenBank/DDBJ databases">
        <title>Legionella qingyii sp.nov., whole genome shotgun sequence.</title>
        <authorList>
            <person name="Wu H."/>
            <person name="Zhu Q."/>
            <person name="Hu C."/>
        </authorList>
    </citation>
    <scope>NUCLEOTIDE SEQUENCE [LARGE SCALE GENOMIC DNA]</scope>
    <source>
        <strain evidence="1 3">HEB18</strain>
    </source>
</reference>
<keyword evidence="4" id="KW-1185">Reference proteome</keyword>
<sequence>MLNHSQILRHQPISINLDNFPGGVAAWGALPAVFDCHNKKFDRGVHVHARMADSGKKIIDQSYPEVEIIWQEKSMILTEACALSYTMSSIFDFDIVSLNCCHCGMELLDQNLASVLPSFEHYCTFCGGSTLTSKRCVVNPVIRFKEMLDDKLVKRPSIMPQRKIILDHTQYPGGFQIWGSNPSIIWTAKRLEESAIHVHAYNREKKRVIDNTYSEVWVNGMLLDIEMVRILQIQKAIPELRFCLTSINCPGCSHAHFDKEHLAVVPHQQHQCEQCDAVFTTPKSVISNPSTTILNQLTCFTDRILENESMCKNDL</sequence>
<evidence type="ECO:0000313" key="4">
    <source>
        <dbReference type="Proteomes" id="UP000287374"/>
    </source>
</evidence>
<dbReference type="Proteomes" id="UP000287374">
    <property type="component" value="Unassembled WGS sequence"/>
</dbReference>
<dbReference type="AlphaFoldDB" id="A0A317U1B4"/>
<reference evidence="2 4" key="2">
    <citation type="submission" date="2018-12" db="EMBL/GenBank/DDBJ databases">
        <title>Legionella sp,whole genome shotgun sequence.</title>
        <authorList>
            <person name="Wu H."/>
        </authorList>
    </citation>
    <scope>NUCLEOTIDE SEQUENCE [LARGE SCALE GENOMIC DNA]</scope>
    <source>
        <strain evidence="2">Km489</strain>
        <strain evidence="4">km489</strain>
    </source>
</reference>
<dbReference type="Proteomes" id="UP000247152">
    <property type="component" value="Unassembled WGS sequence"/>
</dbReference>
<evidence type="ECO:0000313" key="2">
    <source>
        <dbReference type="EMBL" id="RUR24053.1"/>
    </source>
</evidence>
<gene>
    <name evidence="1" type="ORF">DGG96_17735</name>
    <name evidence="2" type="ORF">ELY20_05670</name>
</gene>
<proteinExistence type="predicted"/>
<accession>A0A317U1B4</accession>
<comment type="caution">
    <text evidence="1">The sequence shown here is derived from an EMBL/GenBank/DDBJ whole genome shotgun (WGS) entry which is preliminary data.</text>
</comment>
<evidence type="ECO:0000313" key="1">
    <source>
        <dbReference type="EMBL" id="PWY54292.1"/>
    </source>
</evidence>
<organism evidence="1 3">
    <name type="scientific">Legionella qingyii</name>
    <dbReference type="NCBI Taxonomy" id="2184757"/>
    <lineage>
        <taxon>Bacteria</taxon>
        <taxon>Pseudomonadati</taxon>
        <taxon>Pseudomonadota</taxon>
        <taxon>Gammaproteobacteria</taxon>
        <taxon>Legionellales</taxon>
        <taxon>Legionellaceae</taxon>
        <taxon>Legionella</taxon>
    </lineage>
</organism>
<dbReference type="EMBL" id="QHJG01000038">
    <property type="protein sequence ID" value="PWY54292.1"/>
    <property type="molecule type" value="Genomic_DNA"/>
</dbReference>
<dbReference type="OrthoDB" id="1489751at2"/>
<dbReference type="EMBL" id="RZGX01000006">
    <property type="protein sequence ID" value="RUR24053.1"/>
    <property type="molecule type" value="Genomic_DNA"/>
</dbReference>